<gene>
    <name evidence="2" type="ORF">JGI24_01297</name>
</gene>
<dbReference type="PROSITE" id="PS51257">
    <property type="entry name" value="PROKAR_LIPOPROTEIN"/>
    <property type="match status" value="1"/>
</dbReference>
<protein>
    <submittedName>
        <fullName evidence="2">Uncharacterized protein</fullName>
    </submittedName>
</protein>
<keyword evidence="3" id="KW-1185">Reference proteome</keyword>
<evidence type="ECO:0000313" key="3">
    <source>
        <dbReference type="Proteomes" id="UP000243065"/>
    </source>
</evidence>
<sequence length="86" mass="9989">MMKKVGSILLISLFVIFVAGCTKYAKDEEIQQLNNLKAEVEQLEKEIKAKEQEKAALQNEISQKDQKLKELQSEKEKVQQRLQQLK</sequence>
<proteinExistence type="predicted"/>
<dbReference type="AlphaFoldDB" id="A0A656DCW6"/>
<dbReference type="Proteomes" id="UP000243065">
    <property type="component" value="Unassembled WGS sequence"/>
</dbReference>
<name>A0A656DCW6_KRYT1</name>
<evidence type="ECO:0000256" key="1">
    <source>
        <dbReference type="SAM" id="Coils"/>
    </source>
</evidence>
<keyword evidence="1" id="KW-0175">Coiled coil</keyword>
<dbReference type="EMBL" id="CZVU01000065">
    <property type="protein sequence ID" value="CUT03395.1"/>
    <property type="molecule type" value="Genomic_DNA"/>
</dbReference>
<dbReference type="RefSeq" id="WP_072150642.1">
    <property type="nucleotide sequence ID" value="NZ_CZVU01000065.1"/>
</dbReference>
<dbReference type="OrthoDB" id="9975704at2"/>
<organism evidence="2 3">
    <name type="scientific">Kryptobacter tengchongensis</name>
    <dbReference type="NCBI Taxonomy" id="1643429"/>
    <lineage>
        <taxon>Bacteria</taxon>
        <taxon>Pseudomonadati</taxon>
        <taxon>Candidatus Kryptoniota</taxon>
        <taxon>Candidatus Kryptobacter</taxon>
    </lineage>
</organism>
<evidence type="ECO:0000313" key="2">
    <source>
        <dbReference type="EMBL" id="CUT03395.1"/>
    </source>
</evidence>
<accession>A0A656DCW6</accession>
<reference evidence="2 3" key="1">
    <citation type="submission" date="2015-11" db="EMBL/GenBank/DDBJ databases">
        <authorList>
            <person name="Varghese N."/>
        </authorList>
    </citation>
    <scope>NUCLEOTIDE SEQUENCE [LARGE SCALE GENOMIC DNA]</scope>
    <source>
        <strain evidence="2 3">JGI-24</strain>
    </source>
</reference>
<feature type="coiled-coil region" evidence="1">
    <location>
        <begin position="26"/>
        <end position="81"/>
    </location>
</feature>